<dbReference type="InterPro" id="IPR045030">
    <property type="entry name" value="LYSM1-4"/>
</dbReference>
<dbReference type="CDD" id="cd00118">
    <property type="entry name" value="LysM"/>
    <property type="match status" value="1"/>
</dbReference>
<dbReference type="Pfam" id="PF01476">
    <property type="entry name" value="LysM"/>
    <property type="match status" value="1"/>
</dbReference>
<keyword evidence="4" id="KW-1185">Reference proteome</keyword>
<evidence type="ECO:0000256" key="1">
    <source>
        <dbReference type="SAM" id="Phobius"/>
    </source>
</evidence>
<feature type="domain" description="LysM" evidence="2">
    <location>
        <begin position="25"/>
        <end position="69"/>
    </location>
</feature>
<keyword evidence="1" id="KW-0812">Transmembrane</keyword>
<dbReference type="PANTHER" id="PTHR20932">
    <property type="entry name" value="LYSM AND PUTATIVE PEPTIDOGLYCAN-BINDING DOMAIN-CONTAINING PROTEIN"/>
    <property type="match status" value="1"/>
</dbReference>
<gene>
    <name evidence="3" type="ORF">AFUS01_LOCUS46426</name>
</gene>
<feature type="transmembrane region" description="Helical" evidence="1">
    <location>
        <begin position="154"/>
        <end position="172"/>
    </location>
</feature>
<comment type="caution">
    <text evidence="3">The sequence shown here is derived from an EMBL/GenBank/DDBJ whole genome shotgun (WGS) entry which is preliminary data.</text>
</comment>
<protein>
    <recommendedName>
        <fullName evidence="2">LysM domain-containing protein</fullName>
    </recommendedName>
</protein>
<dbReference type="PROSITE" id="PS51782">
    <property type="entry name" value="LYSM"/>
    <property type="match status" value="1"/>
</dbReference>
<reference evidence="3" key="1">
    <citation type="submission" date="2021-06" db="EMBL/GenBank/DDBJ databases">
        <authorList>
            <person name="Hodson N. C."/>
            <person name="Mongue J. A."/>
            <person name="Jaron S. K."/>
        </authorList>
    </citation>
    <scope>NUCLEOTIDE SEQUENCE</scope>
</reference>
<proteinExistence type="predicted"/>
<evidence type="ECO:0000313" key="3">
    <source>
        <dbReference type="EMBL" id="CAG7837288.1"/>
    </source>
</evidence>
<keyword evidence="1" id="KW-1133">Transmembrane helix</keyword>
<dbReference type="EMBL" id="CAJVCH010571356">
    <property type="protein sequence ID" value="CAG7837288.1"/>
    <property type="molecule type" value="Genomic_DNA"/>
</dbReference>
<dbReference type="PANTHER" id="PTHR20932:SF13">
    <property type="entry name" value="LD36653P"/>
    <property type="match status" value="1"/>
</dbReference>
<dbReference type="Proteomes" id="UP000708208">
    <property type="component" value="Unassembled WGS sequence"/>
</dbReference>
<evidence type="ECO:0000259" key="2">
    <source>
        <dbReference type="PROSITE" id="PS51782"/>
    </source>
</evidence>
<evidence type="ECO:0000313" key="4">
    <source>
        <dbReference type="Proteomes" id="UP000708208"/>
    </source>
</evidence>
<sequence length="264" mass="29725">MATKRGEQSRLELTDFYSKKENDYIEKHVLPTDTLQGIALQYNTTVADLKKLNNLHTDAALHAHRTIKVPARGILINLEPDTVPILLPVTTTEEEEEVETNGQTYLNNIDETLNEIREKAKNATANSVVASMDSPLTIRKAPSRNQSELKWWKVFLPCLGTLIVFPILYFFYRQHLPSGNEIGCDHTWEGKIFGFSIICKSQLMEDTFKSTAGDAVLSYYANGMCVCLDTNAVYEVQGKISPVTSNCFEMNFLNVLRATARLIV</sequence>
<dbReference type="AlphaFoldDB" id="A0A8J2LKG7"/>
<dbReference type="OrthoDB" id="538216at2759"/>
<name>A0A8J2LKG7_9HEXA</name>
<keyword evidence="1" id="KW-0472">Membrane</keyword>
<accession>A0A8J2LKG7</accession>
<organism evidence="3 4">
    <name type="scientific">Allacma fusca</name>
    <dbReference type="NCBI Taxonomy" id="39272"/>
    <lineage>
        <taxon>Eukaryota</taxon>
        <taxon>Metazoa</taxon>
        <taxon>Ecdysozoa</taxon>
        <taxon>Arthropoda</taxon>
        <taxon>Hexapoda</taxon>
        <taxon>Collembola</taxon>
        <taxon>Symphypleona</taxon>
        <taxon>Sminthuridae</taxon>
        <taxon>Allacma</taxon>
    </lineage>
</organism>
<dbReference type="SMART" id="SM00257">
    <property type="entry name" value="LysM"/>
    <property type="match status" value="1"/>
</dbReference>
<dbReference type="InterPro" id="IPR018392">
    <property type="entry name" value="LysM"/>
</dbReference>